<dbReference type="Proteomes" id="UP000013307">
    <property type="component" value="Chromosome"/>
</dbReference>
<dbReference type="EMBL" id="CP005290">
    <property type="protein sequence ID" value="AGK60093.1"/>
    <property type="molecule type" value="Genomic_DNA"/>
</dbReference>
<dbReference type="STRING" id="387631.Asulf_00057"/>
<dbReference type="GeneID" id="15391703"/>
<dbReference type="KEGG" id="ast:Asulf_00057"/>
<dbReference type="eggNOG" id="arCOG02859">
    <property type="taxonomic scope" value="Archaea"/>
</dbReference>
<proteinExistence type="predicted"/>
<feature type="transmembrane region" description="Helical" evidence="1">
    <location>
        <begin position="113"/>
        <end position="132"/>
    </location>
</feature>
<name>N0BAS2_9EURY</name>
<dbReference type="AlphaFoldDB" id="N0BAS2"/>
<evidence type="ECO:0000313" key="3">
    <source>
        <dbReference type="Proteomes" id="UP000013307"/>
    </source>
</evidence>
<keyword evidence="3" id="KW-1185">Reference proteome</keyword>
<dbReference type="RefSeq" id="WP_015589692.1">
    <property type="nucleotide sequence ID" value="NC_021169.1"/>
</dbReference>
<evidence type="ECO:0000256" key="1">
    <source>
        <dbReference type="SAM" id="Phobius"/>
    </source>
</evidence>
<organism evidence="2 3">
    <name type="scientific">Archaeoglobus sulfaticallidus PM70-1</name>
    <dbReference type="NCBI Taxonomy" id="387631"/>
    <lineage>
        <taxon>Archaea</taxon>
        <taxon>Methanobacteriati</taxon>
        <taxon>Methanobacteriota</taxon>
        <taxon>Archaeoglobi</taxon>
        <taxon>Archaeoglobales</taxon>
        <taxon>Archaeoglobaceae</taxon>
        <taxon>Archaeoglobus</taxon>
    </lineage>
</organism>
<evidence type="ECO:0000313" key="2">
    <source>
        <dbReference type="EMBL" id="AGK60093.1"/>
    </source>
</evidence>
<gene>
    <name evidence="2" type="ORF">Asulf_00057</name>
</gene>
<keyword evidence="1" id="KW-1133">Transmembrane helix</keyword>
<dbReference type="HOGENOM" id="CLU_1709134_0_0_2"/>
<dbReference type="InterPro" id="IPR058927">
    <property type="entry name" value="OB_2TM"/>
</dbReference>
<dbReference type="Pfam" id="PF26045">
    <property type="entry name" value="OB_2TM_halo"/>
    <property type="match status" value="1"/>
</dbReference>
<accession>N0BAS2</accession>
<reference evidence="2 3" key="1">
    <citation type="journal article" date="2013" name="Genome Announc.">
        <title>Complete Genome Sequence of the Thermophilic and Facultatively Chemolithoautotrophic Sulfate Reducer Archaeoglobus sulfaticallidus Strain PM70-1T.</title>
        <authorList>
            <person name="Stokke R."/>
            <person name="Hocking W.P."/>
            <person name="Steinsbu B.O."/>
            <person name="Steen I.H."/>
        </authorList>
    </citation>
    <scope>NUCLEOTIDE SEQUENCE [LARGE SCALE GENOMIC DNA]</scope>
    <source>
        <strain evidence="2">PM70-1</strain>
    </source>
</reference>
<keyword evidence="1" id="KW-0812">Transmembrane</keyword>
<protein>
    <submittedName>
        <fullName evidence="2">Uncharacterized protein</fullName>
    </submittedName>
</protein>
<sequence>MKRLILFTVTISLLLLLNTYYYLYYELHKEYPGNEDIIEGFEGKVSIYGVVINKSYDGFYILIEHGPKNKAVKVLSDLDVENGDRVEVLGLLQKDEIIPEKIIVYKKWSYYSIFIRSVIAIPIVVFIFFKYWRFDFRQKRFRRRKNA</sequence>
<keyword evidence="1" id="KW-0472">Membrane</keyword>